<sequence>MSFQLLEFAASKLMENNSGTSFETLHTLNLINSPPLHGYDAGRRYSKKVVLFLNHLLGGPISLLNKEDGSFDSQRSKELWNGGGITRLRKADFGDLPGSFNREWTAGTTGKSRRYNCDVGAICIDSGTGTWFAR</sequence>
<organism evidence="1 2">
    <name type="scientific">Caerostris darwini</name>
    <dbReference type="NCBI Taxonomy" id="1538125"/>
    <lineage>
        <taxon>Eukaryota</taxon>
        <taxon>Metazoa</taxon>
        <taxon>Ecdysozoa</taxon>
        <taxon>Arthropoda</taxon>
        <taxon>Chelicerata</taxon>
        <taxon>Arachnida</taxon>
        <taxon>Araneae</taxon>
        <taxon>Araneomorphae</taxon>
        <taxon>Entelegynae</taxon>
        <taxon>Araneoidea</taxon>
        <taxon>Araneidae</taxon>
        <taxon>Caerostris</taxon>
    </lineage>
</organism>
<protein>
    <submittedName>
        <fullName evidence="1">Uncharacterized protein</fullName>
    </submittedName>
</protein>
<gene>
    <name evidence="1" type="ORF">CDAR_467311</name>
</gene>
<evidence type="ECO:0000313" key="1">
    <source>
        <dbReference type="EMBL" id="GIY51878.1"/>
    </source>
</evidence>
<evidence type="ECO:0000313" key="2">
    <source>
        <dbReference type="Proteomes" id="UP001054837"/>
    </source>
</evidence>
<proteinExistence type="predicted"/>
<name>A0AAV4U255_9ARAC</name>
<comment type="caution">
    <text evidence="1">The sequence shown here is derived from an EMBL/GenBank/DDBJ whole genome shotgun (WGS) entry which is preliminary data.</text>
</comment>
<dbReference type="Proteomes" id="UP001054837">
    <property type="component" value="Unassembled WGS sequence"/>
</dbReference>
<accession>A0AAV4U255</accession>
<keyword evidence="2" id="KW-1185">Reference proteome</keyword>
<dbReference type="EMBL" id="BPLQ01010614">
    <property type="protein sequence ID" value="GIY51878.1"/>
    <property type="molecule type" value="Genomic_DNA"/>
</dbReference>
<dbReference type="AlphaFoldDB" id="A0AAV4U255"/>
<reference evidence="1 2" key="1">
    <citation type="submission" date="2021-06" db="EMBL/GenBank/DDBJ databases">
        <title>Caerostris darwini draft genome.</title>
        <authorList>
            <person name="Kono N."/>
            <person name="Arakawa K."/>
        </authorList>
    </citation>
    <scope>NUCLEOTIDE SEQUENCE [LARGE SCALE GENOMIC DNA]</scope>
</reference>